<evidence type="ECO:0000313" key="2">
    <source>
        <dbReference type="Proteomes" id="UP001431783"/>
    </source>
</evidence>
<dbReference type="Proteomes" id="UP001431783">
    <property type="component" value="Unassembled WGS sequence"/>
</dbReference>
<dbReference type="AlphaFoldDB" id="A0AAW1TT36"/>
<protein>
    <submittedName>
        <fullName evidence="1">Uncharacterized protein</fullName>
    </submittedName>
</protein>
<evidence type="ECO:0000313" key="1">
    <source>
        <dbReference type="EMBL" id="KAK9873934.1"/>
    </source>
</evidence>
<sequence>MALDEERKIITILILSGIVGLAFSLPAPEPHHSHHYKYKEHHHYRSKYRDYQPYQPFFIPHQPLYGGYGHGGGVASAAAAASVSFGEPLLQQVVLEGDTVVTENERLRV</sequence>
<comment type="caution">
    <text evidence="1">The sequence shown here is derived from an EMBL/GenBank/DDBJ whole genome shotgun (WGS) entry which is preliminary data.</text>
</comment>
<organism evidence="1 2">
    <name type="scientific">Henosepilachna vigintioctopunctata</name>
    <dbReference type="NCBI Taxonomy" id="420089"/>
    <lineage>
        <taxon>Eukaryota</taxon>
        <taxon>Metazoa</taxon>
        <taxon>Ecdysozoa</taxon>
        <taxon>Arthropoda</taxon>
        <taxon>Hexapoda</taxon>
        <taxon>Insecta</taxon>
        <taxon>Pterygota</taxon>
        <taxon>Neoptera</taxon>
        <taxon>Endopterygota</taxon>
        <taxon>Coleoptera</taxon>
        <taxon>Polyphaga</taxon>
        <taxon>Cucujiformia</taxon>
        <taxon>Coccinelloidea</taxon>
        <taxon>Coccinellidae</taxon>
        <taxon>Epilachninae</taxon>
        <taxon>Epilachnini</taxon>
        <taxon>Henosepilachna</taxon>
    </lineage>
</organism>
<keyword evidence="2" id="KW-1185">Reference proteome</keyword>
<name>A0AAW1TT36_9CUCU</name>
<reference evidence="1 2" key="1">
    <citation type="submission" date="2023-03" db="EMBL/GenBank/DDBJ databases">
        <title>Genome insight into feeding habits of ladybird beetles.</title>
        <authorList>
            <person name="Li H.-S."/>
            <person name="Huang Y.-H."/>
            <person name="Pang H."/>
        </authorList>
    </citation>
    <scope>NUCLEOTIDE SEQUENCE [LARGE SCALE GENOMIC DNA]</scope>
    <source>
        <strain evidence="1">SYSU_2023b</strain>
        <tissue evidence="1">Whole body</tissue>
    </source>
</reference>
<accession>A0AAW1TT36</accession>
<proteinExistence type="predicted"/>
<dbReference type="EMBL" id="JARQZJ010000031">
    <property type="protein sequence ID" value="KAK9873934.1"/>
    <property type="molecule type" value="Genomic_DNA"/>
</dbReference>
<gene>
    <name evidence="1" type="ORF">WA026_002288</name>
</gene>